<feature type="chain" id="PRO_5001489882" description="DUF243 domain-containing protein" evidence="2">
    <location>
        <begin position="22"/>
        <end position="191"/>
    </location>
</feature>
<proteinExistence type="predicted"/>
<evidence type="ECO:0000313" key="4">
    <source>
        <dbReference type="Proteomes" id="UP000024635"/>
    </source>
</evidence>
<dbReference type="Proteomes" id="UP000024635">
    <property type="component" value="Unassembled WGS sequence"/>
</dbReference>
<gene>
    <name evidence="3" type="primary">Acey_s0015.g2823</name>
    <name evidence="3" type="ORF">Y032_0015g2823</name>
</gene>
<evidence type="ECO:0000256" key="1">
    <source>
        <dbReference type="SAM" id="MobiDB-lite"/>
    </source>
</evidence>
<sequence>MDNSMKSSILLIFLNLGPVAAYIVAPSGYEQQPQQPYPVSAGGGGEDPLAYQNNVEQAEGPQSDAPRPRPAAPPRPAPRPQPKPAPRGRVTSQAAGQNQRIAVKGPRVITRVYVPTIIYIHKVSSQKSAQSTGQGNLQATGSEPAPSSQPAAADSGAQAQPDNAAQPPADAQPAADAPRGDASPYRYKYVF</sequence>
<feature type="compositionally biased region" description="Polar residues" evidence="1">
    <location>
        <begin position="90"/>
        <end position="100"/>
    </location>
</feature>
<evidence type="ECO:0000313" key="3">
    <source>
        <dbReference type="EMBL" id="EYC23773.1"/>
    </source>
</evidence>
<feature type="region of interest" description="Disordered" evidence="1">
    <location>
        <begin position="124"/>
        <end position="191"/>
    </location>
</feature>
<evidence type="ECO:0008006" key="5">
    <source>
        <dbReference type="Google" id="ProtNLM"/>
    </source>
</evidence>
<name>A0A016VAL1_9BILA</name>
<evidence type="ECO:0000256" key="2">
    <source>
        <dbReference type="SAM" id="SignalP"/>
    </source>
</evidence>
<organism evidence="3 4">
    <name type="scientific">Ancylostoma ceylanicum</name>
    <dbReference type="NCBI Taxonomy" id="53326"/>
    <lineage>
        <taxon>Eukaryota</taxon>
        <taxon>Metazoa</taxon>
        <taxon>Ecdysozoa</taxon>
        <taxon>Nematoda</taxon>
        <taxon>Chromadorea</taxon>
        <taxon>Rhabditida</taxon>
        <taxon>Rhabditina</taxon>
        <taxon>Rhabditomorpha</taxon>
        <taxon>Strongyloidea</taxon>
        <taxon>Ancylostomatidae</taxon>
        <taxon>Ancylostomatinae</taxon>
        <taxon>Ancylostoma</taxon>
    </lineage>
</organism>
<keyword evidence="2" id="KW-0732">Signal</keyword>
<accession>A0A016VAL1</accession>
<feature type="signal peptide" evidence="2">
    <location>
        <begin position="1"/>
        <end position="21"/>
    </location>
</feature>
<feature type="region of interest" description="Disordered" evidence="1">
    <location>
        <begin position="30"/>
        <end position="102"/>
    </location>
</feature>
<dbReference type="EMBL" id="JARK01001351">
    <property type="protein sequence ID" value="EYC23773.1"/>
    <property type="molecule type" value="Genomic_DNA"/>
</dbReference>
<keyword evidence="4" id="KW-1185">Reference proteome</keyword>
<protein>
    <recommendedName>
        <fullName evidence="5">DUF243 domain-containing protein</fullName>
    </recommendedName>
</protein>
<feature type="compositionally biased region" description="Pro residues" evidence="1">
    <location>
        <begin position="68"/>
        <end position="85"/>
    </location>
</feature>
<feature type="compositionally biased region" description="Low complexity" evidence="1">
    <location>
        <begin position="144"/>
        <end position="182"/>
    </location>
</feature>
<dbReference type="AlphaFoldDB" id="A0A016VAL1"/>
<feature type="compositionally biased region" description="Polar residues" evidence="1">
    <location>
        <begin position="124"/>
        <end position="141"/>
    </location>
</feature>
<reference evidence="4" key="1">
    <citation type="journal article" date="2015" name="Nat. Genet.">
        <title>The genome and transcriptome of the zoonotic hookworm Ancylostoma ceylanicum identify infection-specific gene families.</title>
        <authorList>
            <person name="Schwarz E.M."/>
            <person name="Hu Y."/>
            <person name="Antoshechkin I."/>
            <person name="Miller M.M."/>
            <person name="Sternberg P.W."/>
            <person name="Aroian R.V."/>
        </authorList>
    </citation>
    <scope>NUCLEOTIDE SEQUENCE</scope>
    <source>
        <strain evidence="4">HY135</strain>
    </source>
</reference>
<comment type="caution">
    <text evidence="3">The sequence shown here is derived from an EMBL/GenBank/DDBJ whole genome shotgun (WGS) entry which is preliminary data.</text>
</comment>